<name>A0A067EGG9_CITSI</name>
<organism evidence="1 2">
    <name type="scientific">Citrus sinensis</name>
    <name type="common">Sweet orange</name>
    <name type="synonym">Citrus aurantium var. sinensis</name>
    <dbReference type="NCBI Taxonomy" id="2711"/>
    <lineage>
        <taxon>Eukaryota</taxon>
        <taxon>Viridiplantae</taxon>
        <taxon>Streptophyta</taxon>
        <taxon>Embryophyta</taxon>
        <taxon>Tracheophyta</taxon>
        <taxon>Spermatophyta</taxon>
        <taxon>Magnoliopsida</taxon>
        <taxon>eudicotyledons</taxon>
        <taxon>Gunneridae</taxon>
        <taxon>Pentapetalae</taxon>
        <taxon>rosids</taxon>
        <taxon>malvids</taxon>
        <taxon>Sapindales</taxon>
        <taxon>Rutaceae</taxon>
        <taxon>Aurantioideae</taxon>
        <taxon>Citrus</taxon>
    </lineage>
</organism>
<evidence type="ECO:0000313" key="2">
    <source>
        <dbReference type="Proteomes" id="UP000027120"/>
    </source>
</evidence>
<keyword evidence="2" id="KW-1185">Reference proteome</keyword>
<accession>A0A067EGG9</accession>
<proteinExistence type="predicted"/>
<sequence length="66" mass="7789">MWRQSGSDERLVETRLETNKNIEGTTLWKRLLSRRWSKKNCSSVVLHTLTTHPCKPVKRSTPQRIL</sequence>
<dbReference type="AlphaFoldDB" id="A0A067EGG9"/>
<gene>
    <name evidence="1" type="ORF">CISIN_1g035360mg</name>
</gene>
<dbReference type="Proteomes" id="UP000027120">
    <property type="component" value="Unassembled WGS sequence"/>
</dbReference>
<protein>
    <submittedName>
        <fullName evidence="1">Uncharacterized protein</fullName>
    </submittedName>
</protein>
<reference evidence="1 2" key="1">
    <citation type="submission" date="2014-04" db="EMBL/GenBank/DDBJ databases">
        <authorList>
            <consortium name="International Citrus Genome Consortium"/>
            <person name="Gmitter F."/>
            <person name="Chen C."/>
            <person name="Farmerie W."/>
            <person name="Harkins T."/>
            <person name="Desany B."/>
            <person name="Mohiuddin M."/>
            <person name="Kodira C."/>
            <person name="Borodovsky M."/>
            <person name="Lomsadze A."/>
            <person name="Burns P."/>
            <person name="Jenkins J."/>
            <person name="Prochnik S."/>
            <person name="Shu S."/>
            <person name="Chapman J."/>
            <person name="Pitluck S."/>
            <person name="Schmutz J."/>
            <person name="Rokhsar D."/>
        </authorList>
    </citation>
    <scope>NUCLEOTIDE SEQUENCE</scope>
</reference>
<evidence type="ECO:0000313" key="1">
    <source>
        <dbReference type="EMBL" id="KDO54249.1"/>
    </source>
</evidence>
<dbReference type="EMBL" id="KK784999">
    <property type="protein sequence ID" value="KDO54249.1"/>
    <property type="molecule type" value="Genomic_DNA"/>
</dbReference>